<dbReference type="Pfam" id="PF22621">
    <property type="entry name" value="CurL-like_PKS_C"/>
    <property type="match status" value="1"/>
</dbReference>
<dbReference type="InterPro" id="IPR001227">
    <property type="entry name" value="Ac_transferase_dom_sf"/>
</dbReference>
<feature type="domain" description="PKS/mFAS DH" evidence="9">
    <location>
        <begin position="2487"/>
        <end position="2759"/>
    </location>
</feature>
<feature type="domain" description="Ketosynthase family 3 (KS3)" evidence="8">
    <location>
        <begin position="35"/>
        <end position="461"/>
    </location>
</feature>
<comment type="caution">
    <text evidence="10">The sequence shown here is derived from an EMBL/GenBank/DDBJ whole genome shotgun (WGS) entry which is preliminary data.</text>
</comment>
<evidence type="ECO:0000256" key="5">
    <source>
        <dbReference type="ARBA" id="ARBA00054155"/>
    </source>
</evidence>
<dbReference type="InterPro" id="IPR014030">
    <property type="entry name" value="Ketoacyl_synth_N"/>
</dbReference>
<feature type="domain" description="Carrier" evidence="7">
    <location>
        <begin position="1484"/>
        <end position="1562"/>
    </location>
</feature>
<dbReference type="InterPro" id="IPR014031">
    <property type="entry name" value="Ketoacyl_synth_C"/>
</dbReference>
<feature type="region of interest" description="N-terminal hotdog fold" evidence="6">
    <location>
        <begin position="2487"/>
        <end position="2612"/>
    </location>
</feature>
<dbReference type="GO" id="GO:0004315">
    <property type="term" value="F:3-oxoacyl-[acyl-carrier-protein] synthase activity"/>
    <property type="evidence" value="ECO:0007669"/>
    <property type="project" value="InterPro"/>
</dbReference>
<dbReference type="InterPro" id="IPR016039">
    <property type="entry name" value="Thiolase-like"/>
</dbReference>
<dbReference type="PROSITE" id="PS50075">
    <property type="entry name" value="CARRIER"/>
    <property type="match status" value="2"/>
</dbReference>
<protein>
    <submittedName>
        <fullName evidence="10">Malonyl CoA-acyl carrier protein transacylase</fullName>
    </submittedName>
</protein>
<dbReference type="Pfam" id="PF08240">
    <property type="entry name" value="ADH_N"/>
    <property type="match status" value="1"/>
</dbReference>
<dbReference type="PROSITE" id="PS52019">
    <property type="entry name" value="PKS_MFAS_DH"/>
    <property type="match status" value="1"/>
</dbReference>
<dbReference type="SUPFAM" id="SSF47336">
    <property type="entry name" value="ACP-like"/>
    <property type="match status" value="2"/>
</dbReference>
<sequence>MTNSDDKKLRAYLERATTALRHTKQRLQDLQSEQHEPIAIVSTACRYPGGVESPEQLWELLSQATDAISGFPSDRGWDADALYHPDPDHPGTTISREGGFLHDAALFDERLFEISPREAETMSPQQRLLLTTSWEALERAHLRPTSLHGSDTGVFVGVMYYDYGARLMADAQALAGYTWIGSAGSVSSGRISYNFGFQGPAVTLDTACSSSLVAVHLACQSLRRGECQLALAGGATVMATPTIFIEFSRQRGLAPDGRCKAFSEQANGVGWGEGAGMVVLERLSDAQKNGHPILGLIRGSAINQDGRSQGLTAPNGPAQQRVIKAALANAKLEASDVDLLEAHGTGTRLGDPIEANALQAVYGRSRPPGSPAWLGSLKSNIGHTQAAAGVGGIIKLILALEHETMPRSLYAEAPSSQVNWDVPGIELLASARAWPKGDVPRRGAVSSFGISGTNAHLIVEEAPAEHSAPAVTPQRDKLAVPLIFSGKDDAATQRQGELLRTHLERHPDLRLADVSWSLLTTREQFPSRKAIVACSRAQALAQLAQFTDSAPPGGTAPGFEARQRSQHPRVAVMFTGQGSQRLGMGRGLYEQIPAFRAAFDEICEQLDTHLERPLAAVVFAAEGSEDAARLAQTAYTQPSLFAIELALFRVLVRWGLTPEIVMGHSIGELTAACAAGLWSLADACKIVCARGRLMQALPDGGAMFSIAASEQEVIEVLAGDRSEVDIAGINGPSATVISGTRERAHAVAVEFERRGRKVRELDVSHAFHSPRMEPMLAEFAAVAASLTYNTANISLISNLSGRLVTQTELSSPDYWVRHVRSPVRFLDGVKALEEAKIDVALELGPRGVLVAMAAACLSDSEHESITLIPSLRSDRDDVEALTATAAALYCTGLDVDWTQWFADHGLENPALVDLPTYPFARNHYWISTPAAAQAAPKGLPADDAFWSQIETDVERLSETLALDPDGRAALERVAPALRGWHERTRSRSRLSSWRYKIDWQPVGGRAGGSNHSWLVVHSNAGEPLLAELESQVGARANSKFTAVAIDPAGGRTSVREQLEAALAGLTVDVVISLLALDERAHPQHPHMSCGLAGNVTLLQALDDLSLTSSLWLVTRGAVAATPDDRVSSTQALCWGLGFVASLEHPERWGGLIDVGATMPNAASALLDAVDRGDDEDQLALRGSRVLARRLIRVVSEAPAPEPFVPRQTALVTGGLGALGSHTARWLARQGVEHLVLTSRRGTDSPGAAELTKDLEALGARVTIVACDIADRAAVAAMFNDIARDGPQLRSVFHAAGILGDMKPLRELTLDAFEDVVAGKIAGARHLDELTRPLELDAFVGYASIAGIWGAGLQAAYAASNAFLDALCCERAALGLPATSIAWGPWGGGGMADARTQARLAQFGLAAMEPELAVEALTEAISGSTTATVVVDIKWSVFAETYAAARPRPLLATIPEAADALTGEQAEPQQALTLTKRLERLGEDERTRELIGLVMQQTASILGFSNVEAIKPTTGFGDLGLDSLMSVELRRRLQAETGLKLPATLAFDYPTPERLALHLLASVEFTQPERAPAVERSAHTNEPIAIVGIGLRLPTTIEDLDGLHLALLEGRDAVGPISRDRFDVERIYDPDQQTEGTTYVRNAALLDRVDLFDPGFFGISPREAKSIDPQHRLLVERAWVALEDAGIVPASLVDSKTGVFVGIGPSDYNEQIQAHAKPDAYTILGTHTSFSAGRVAFTLGLQGPAISIDSACSSSLVALDLACKSLRHGDCDLALAAGVQVLTSPNNFIQLSRTRALAADGRSKTFSDLADGYGRGEGVVVLVLEPLSVAEAKGRLIHGVIRGTAVNHDGASSGITAPNGISQQKVLRAALAEADLEPNDIDFVECHGTGTPLGDPIEIQALAAVYGQNRPANRPLLLGAVKTNIGHLESAAGIAGIAKVLAAMRHGVISPSIHTTPRNAHIEWSELDVEIVDTPLELPSLGERPWRAGVSAFGLSGTNAHVILEQATARPQTVRSTTDNTGDAARASAPLVVSLSARTREALTDNVRALATHLVHHPELELRDLGYTLALARTQFSEHRASFVAASVTQLCDELDAFVNGRPSPNCVEHTASNRPRVGVLFTGQGSQRVGMGHAAWLALPSFRELFDSICARFDAYLEVPLRELVFGSGSLDADTARLARTEYTQPALFAFELALYRQYEDWGLRPSVLLGHSIGELVAAHVAGVFDLDDACRLVAARGRLMQSLPPGGAMVSLQASEAEVEVALTDSPSVAIAALNGPMSTVISGDEAAVLAVATRFEAEGRKVSRLEVSHAFHSQLMAPILDAFEQVAKSVRFSPPTIPIISNVTGALARAEELTTPQYWVEQLRSAVRFLDGVQALETRGASVLLEIGPHAVLSAMAAGCTQREDTNIVATAHRDRPELDTIMRALAQLHCLGVALDWERYYAPLQPRFSRTPTYRFQRERFWFDSIKRNAGDLRDAGLNLIDHALLGARVQLAGTDEWLFTARLGPSEATWIADHVVFGHVILPGTALLDLAMSAGASVGAPQVDELTLEAPLVLHAGHDCTAQIKLGARDEHGRRVVEIHTRPSEALDEQSWTLHATGAVAVTVPVSDPAVFDSWPPPGVDELDTSGVHAKLAELGLDYGPSFRGLRRAWRQGDDLYAQVEAPEQLIVSGHTLHPALLDAALHVLAFEVNDVIELPFSWSGVEVNAIGATTLRVRLRPNASASSYRLDVADGKGQPIATVHALTTRRVSPADIRGALSRQSGASLYRIDWQPRTSSTAEEVAGSVVVLGDVELGAALSCSVVNELSAVDRAASVLVLPALGDLTSGLDAGLVLDASVSLLGRLKQCLDDPGLAGMDLVVVTRHAVDGGEDVRFDLTHAPAWGLVRTAQTEHPARSVRLIDIDDTPTSLESLPQALASGEPQLVVRAGNMQVPRLTQTRSKDVLEPPRGELPWFLDTHPRGTLENLTLRDASGHLSALGPEQVRIEVRATGLNFRDVLNALGMYPGDPGPLGYEGAGVVIEVGDAVESLAVGDAVFGLLRAGFSTEVVIDHRLVARVPQGWSFVKAASVPLVFLTAYYAFVDLSELAAGERVLIHAATGGVGMAATQLARHLGADVFGTASPPKWSTLRALGFDDAHIANSRTLEFEQGFLEATGGEGVDVVLNALAHDFVDASLRLLPRGGRFLEMGKTDVRDSEGVRSNHPGVVYRDFDLMDAGPDRIQAMLIELVSLFEQGVLEPLPITSWDVREAPRAFRFVGQAKHIGKVVLTAPPQLAEAGTVLLTGATGALGRVLATHLVEAHDVRHLLLLSRRGIETPGAAELVARLERAGAKVQLLACDVADRDALARALAEVPAAHPLTAIVHAAGLTEDALLTSLDRAQLASVFAPKVDAMINLHELSAGHPLAAFVVFSSLAGVLGNAGQANYAAANVFLDALCAHRRALGLPATSLAWGPWADGGMAARMSASDKARMKRSGIPMLQTQDALEMFDAALAQPLPLVVPVRFDIEALAERDNISPLLRPLIRPAMRRAATTESATSLREQLRPRASAERDFTLLTLIRSEIATVLGLSNPERIDAEQPIQDLGLDSLMAVELRNRLQSATQLRLPATLLFDCPTPRVLVAYLIEAFDLDEVGDVPAGSEPDEPELQRRIASIPVEQLRRAGLLSQLLALADERETHSMAPSPASDEADIDQLSVDDLISLALTDPTS</sequence>
<dbReference type="NCBIfam" id="NF045894">
    <property type="entry name" value="PKS_plus_SDR"/>
    <property type="match status" value="1"/>
</dbReference>
<dbReference type="FunFam" id="3.40.366.10:FF:000002">
    <property type="entry name" value="Probable polyketide synthase 2"/>
    <property type="match status" value="1"/>
</dbReference>
<organism evidence="10 11">
    <name type="scientific">Enhygromyxa salina</name>
    <dbReference type="NCBI Taxonomy" id="215803"/>
    <lineage>
        <taxon>Bacteria</taxon>
        <taxon>Pseudomonadati</taxon>
        <taxon>Myxococcota</taxon>
        <taxon>Polyangia</taxon>
        <taxon>Nannocystales</taxon>
        <taxon>Nannocystaceae</taxon>
        <taxon>Enhygromyxa</taxon>
    </lineage>
</organism>
<dbReference type="InterPro" id="IPR013968">
    <property type="entry name" value="PKS_KR"/>
</dbReference>
<dbReference type="InterPro" id="IPR018201">
    <property type="entry name" value="Ketoacyl_synth_AS"/>
</dbReference>
<dbReference type="InterPro" id="IPR020806">
    <property type="entry name" value="PKS_PP-bd"/>
</dbReference>
<dbReference type="Pfam" id="PF00109">
    <property type="entry name" value="ketoacyl-synt"/>
    <property type="match status" value="2"/>
</dbReference>
<evidence type="ECO:0000259" key="7">
    <source>
        <dbReference type="PROSITE" id="PS50075"/>
    </source>
</evidence>
<dbReference type="InterPro" id="IPR011032">
    <property type="entry name" value="GroES-like_sf"/>
</dbReference>
<keyword evidence="4" id="KW-0511">Multifunctional enzyme</keyword>
<dbReference type="Gene3D" id="3.40.50.11460">
    <property type="match status" value="1"/>
</dbReference>
<keyword evidence="2" id="KW-0597">Phosphoprotein</keyword>
<dbReference type="GO" id="GO:0006633">
    <property type="term" value="P:fatty acid biosynthetic process"/>
    <property type="evidence" value="ECO:0007669"/>
    <property type="project" value="InterPro"/>
</dbReference>
<dbReference type="InterPro" id="IPR055123">
    <property type="entry name" value="SpnB-like_Rossmann"/>
</dbReference>
<dbReference type="Gene3D" id="3.40.47.10">
    <property type="match status" value="2"/>
</dbReference>
<dbReference type="InterPro" id="IPR020807">
    <property type="entry name" value="PKS_DH"/>
</dbReference>
<dbReference type="FunFam" id="3.40.47.10:FF:000019">
    <property type="entry name" value="Polyketide synthase type I"/>
    <property type="match status" value="2"/>
</dbReference>
<dbReference type="InterPro" id="IPR020841">
    <property type="entry name" value="PKS_Beta-ketoAc_synthase_dom"/>
</dbReference>
<dbReference type="CDD" id="cd08956">
    <property type="entry name" value="KR_3_FAS_SDR_x"/>
    <property type="match status" value="1"/>
</dbReference>
<dbReference type="Pfam" id="PF16197">
    <property type="entry name" value="KAsynt_C_assoc"/>
    <property type="match status" value="1"/>
</dbReference>
<dbReference type="InterPro" id="IPR057326">
    <property type="entry name" value="KR_dom"/>
</dbReference>
<dbReference type="Pfam" id="PF00698">
    <property type="entry name" value="Acyl_transf_1"/>
    <property type="match status" value="2"/>
</dbReference>
<evidence type="ECO:0000259" key="9">
    <source>
        <dbReference type="PROSITE" id="PS52019"/>
    </source>
</evidence>
<dbReference type="SMART" id="SM00822">
    <property type="entry name" value="PKS_KR"/>
    <property type="match status" value="2"/>
</dbReference>
<dbReference type="Gene3D" id="3.90.180.10">
    <property type="entry name" value="Medium-chain alcohol dehydrogenases, catalytic domain"/>
    <property type="match status" value="1"/>
</dbReference>
<dbReference type="SMART" id="SM00825">
    <property type="entry name" value="PKS_KS"/>
    <property type="match status" value="2"/>
</dbReference>
<dbReference type="EMBL" id="JMCC02000055">
    <property type="protein sequence ID" value="KIG15385.1"/>
    <property type="molecule type" value="Genomic_DNA"/>
</dbReference>
<dbReference type="Pfam" id="PF21089">
    <property type="entry name" value="PKS_DH_N"/>
    <property type="match status" value="1"/>
</dbReference>
<dbReference type="InterPro" id="IPR042104">
    <property type="entry name" value="PKS_dehydratase_sf"/>
</dbReference>
<dbReference type="Proteomes" id="UP000031599">
    <property type="component" value="Unassembled WGS sequence"/>
</dbReference>
<dbReference type="InterPro" id="IPR049900">
    <property type="entry name" value="PKS_mFAS_DH"/>
</dbReference>
<dbReference type="InterPro" id="IPR009081">
    <property type="entry name" value="PP-bd_ACP"/>
</dbReference>
<dbReference type="InterPro" id="IPR050091">
    <property type="entry name" value="PKS_NRPS_Biosynth_Enz"/>
</dbReference>
<dbReference type="CDD" id="cd00833">
    <property type="entry name" value="PKS"/>
    <property type="match status" value="2"/>
</dbReference>
<name>A0A0C2D0K8_9BACT</name>
<feature type="active site" description="Proton donor; for dehydratase activity" evidence="6">
    <location>
        <position position="2684"/>
    </location>
</feature>
<dbReference type="Pfam" id="PF02801">
    <property type="entry name" value="Ketoacyl-synt_C"/>
    <property type="match status" value="2"/>
</dbReference>
<proteinExistence type="predicted"/>
<dbReference type="GO" id="GO:0004312">
    <property type="term" value="F:fatty acid synthase activity"/>
    <property type="evidence" value="ECO:0007669"/>
    <property type="project" value="TreeGrafter"/>
</dbReference>
<dbReference type="PROSITE" id="PS00606">
    <property type="entry name" value="KS3_1"/>
    <property type="match status" value="2"/>
</dbReference>
<dbReference type="SUPFAM" id="SSF55048">
    <property type="entry name" value="Probable ACP-binding domain of malonyl-CoA ACP transacylase"/>
    <property type="match status" value="2"/>
</dbReference>
<dbReference type="SUPFAM" id="SSF50129">
    <property type="entry name" value="GroES-like"/>
    <property type="match status" value="1"/>
</dbReference>
<dbReference type="CDD" id="cd08952">
    <property type="entry name" value="KR_1_SDR_x"/>
    <property type="match status" value="1"/>
</dbReference>
<dbReference type="Pfam" id="PF22953">
    <property type="entry name" value="SpnB_Rossmann"/>
    <property type="match status" value="1"/>
</dbReference>
<dbReference type="InterPro" id="IPR013154">
    <property type="entry name" value="ADH-like_N"/>
</dbReference>
<dbReference type="PANTHER" id="PTHR43775">
    <property type="entry name" value="FATTY ACID SYNTHASE"/>
    <property type="match status" value="1"/>
</dbReference>
<feature type="domain" description="Carrier" evidence="7">
    <location>
        <begin position="3554"/>
        <end position="3632"/>
    </location>
</feature>
<accession>A0A0C2D0K8</accession>
<evidence type="ECO:0000256" key="4">
    <source>
        <dbReference type="ARBA" id="ARBA00023268"/>
    </source>
</evidence>
<dbReference type="FunFam" id="3.90.180.10:FF:000032">
    <property type="entry name" value="Probable polyketide synthase pks1"/>
    <property type="match status" value="1"/>
</dbReference>
<dbReference type="FunFam" id="3.40.50.720:FF:000209">
    <property type="entry name" value="Polyketide synthase Pks12"/>
    <property type="match status" value="1"/>
</dbReference>
<dbReference type="Pfam" id="PF14765">
    <property type="entry name" value="PS-DH"/>
    <property type="match status" value="1"/>
</dbReference>
<dbReference type="PROSITE" id="PS52004">
    <property type="entry name" value="KS3_2"/>
    <property type="match status" value="2"/>
</dbReference>
<dbReference type="SUPFAM" id="SSF51735">
    <property type="entry name" value="NAD(P)-binding Rossmann-fold domains"/>
    <property type="match status" value="5"/>
</dbReference>
<dbReference type="InterPro" id="IPR036736">
    <property type="entry name" value="ACP-like_sf"/>
</dbReference>
<evidence type="ECO:0000256" key="2">
    <source>
        <dbReference type="ARBA" id="ARBA00022553"/>
    </source>
</evidence>
<evidence type="ECO:0000313" key="11">
    <source>
        <dbReference type="Proteomes" id="UP000031599"/>
    </source>
</evidence>
<dbReference type="FunFam" id="1.10.1200.10:FF:000007">
    <property type="entry name" value="Probable polyketide synthase pks17"/>
    <property type="match status" value="2"/>
</dbReference>
<dbReference type="CDD" id="cd05195">
    <property type="entry name" value="enoyl_red"/>
    <property type="match status" value="1"/>
</dbReference>
<dbReference type="Pfam" id="PF13602">
    <property type="entry name" value="ADH_zinc_N_2"/>
    <property type="match status" value="1"/>
</dbReference>
<dbReference type="Gene3D" id="1.10.1200.10">
    <property type="entry name" value="ACP-like"/>
    <property type="match status" value="2"/>
</dbReference>
<dbReference type="SMART" id="SM00829">
    <property type="entry name" value="PKS_ER"/>
    <property type="match status" value="1"/>
</dbReference>
<dbReference type="Pfam" id="PF00550">
    <property type="entry name" value="PP-binding"/>
    <property type="match status" value="2"/>
</dbReference>
<dbReference type="InterPro" id="IPR014043">
    <property type="entry name" value="Acyl_transferase_dom"/>
</dbReference>
<dbReference type="GO" id="GO:0031177">
    <property type="term" value="F:phosphopantetheine binding"/>
    <property type="evidence" value="ECO:0007669"/>
    <property type="project" value="InterPro"/>
</dbReference>
<dbReference type="SMART" id="SM00826">
    <property type="entry name" value="PKS_DH"/>
    <property type="match status" value="1"/>
</dbReference>
<evidence type="ECO:0000256" key="6">
    <source>
        <dbReference type="PROSITE-ProRule" id="PRU01363"/>
    </source>
</evidence>
<evidence type="ECO:0000259" key="8">
    <source>
        <dbReference type="PROSITE" id="PS52004"/>
    </source>
</evidence>
<feature type="active site" description="Proton acceptor; for dehydratase activity" evidence="6">
    <location>
        <position position="2519"/>
    </location>
</feature>
<dbReference type="Gene3D" id="3.10.129.110">
    <property type="entry name" value="Polyketide synthase dehydratase"/>
    <property type="match status" value="1"/>
</dbReference>
<dbReference type="SMART" id="SM00827">
    <property type="entry name" value="PKS_AT"/>
    <property type="match status" value="2"/>
</dbReference>
<dbReference type="InterPro" id="IPR032821">
    <property type="entry name" value="PKS_assoc"/>
</dbReference>
<comment type="function">
    <text evidence="5">Involved in production of the polyketide antibiotic thailandamide.</text>
</comment>
<dbReference type="InterPro" id="IPR049551">
    <property type="entry name" value="PKS_DH_C"/>
</dbReference>
<evidence type="ECO:0000256" key="3">
    <source>
        <dbReference type="ARBA" id="ARBA00022679"/>
    </source>
</evidence>
<keyword evidence="1" id="KW-0596">Phosphopantetheine</keyword>
<dbReference type="Gene3D" id="3.30.70.3290">
    <property type="match status" value="2"/>
</dbReference>
<dbReference type="Gene3D" id="3.40.366.10">
    <property type="entry name" value="Malonyl-Coenzyme A Acyl Carrier Protein, domain 2"/>
    <property type="match status" value="2"/>
</dbReference>
<dbReference type="RefSeq" id="WP_052551743.1">
    <property type="nucleotide sequence ID" value="NZ_JMCC02000055.1"/>
</dbReference>
<dbReference type="SMART" id="SM01294">
    <property type="entry name" value="PKS_PP_betabranch"/>
    <property type="match status" value="2"/>
</dbReference>
<dbReference type="PANTHER" id="PTHR43775:SF51">
    <property type="entry name" value="INACTIVE PHENOLPHTHIOCEROL SYNTHESIS POLYKETIDE SYNTHASE TYPE I PKS1-RELATED"/>
    <property type="match status" value="1"/>
</dbReference>
<dbReference type="InterPro" id="IPR020843">
    <property type="entry name" value="ER"/>
</dbReference>
<keyword evidence="3" id="KW-0808">Transferase</keyword>
<dbReference type="SMART" id="SM00823">
    <property type="entry name" value="PKS_PP"/>
    <property type="match status" value="2"/>
</dbReference>
<dbReference type="InterPro" id="IPR016036">
    <property type="entry name" value="Malonyl_transacylase_ACP-bd"/>
</dbReference>
<feature type="region of interest" description="C-terminal hotdog fold" evidence="6">
    <location>
        <begin position="2625"/>
        <end position="2759"/>
    </location>
</feature>
<feature type="domain" description="Ketosynthase family 3 (KS3)" evidence="8">
    <location>
        <begin position="1580"/>
        <end position="2005"/>
    </location>
</feature>
<gene>
    <name evidence="10" type="ORF">DB30_05648</name>
</gene>
<dbReference type="GO" id="GO:0016491">
    <property type="term" value="F:oxidoreductase activity"/>
    <property type="evidence" value="ECO:0007669"/>
    <property type="project" value="InterPro"/>
</dbReference>
<dbReference type="SUPFAM" id="SSF53901">
    <property type="entry name" value="Thiolase-like"/>
    <property type="match status" value="2"/>
</dbReference>
<dbReference type="PROSITE" id="PS00012">
    <property type="entry name" value="PHOSPHOPANTETHEINE"/>
    <property type="match status" value="2"/>
</dbReference>
<dbReference type="InterPro" id="IPR016035">
    <property type="entry name" value="Acyl_Trfase/lysoPLipase"/>
</dbReference>
<evidence type="ECO:0000256" key="1">
    <source>
        <dbReference type="ARBA" id="ARBA00022450"/>
    </source>
</evidence>
<dbReference type="InterPro" id="IPR049552">
    <property type="entry name" value="PKS_DH_N"/>
</dbReference>
<dbReference type="SUPFAM" id="SSF52151">
    <property type="entry name" value="FabD/lysophospholipase-like"/>
    <property type="match status" value="2"/>
</dbReference>
<dbReference type="InterPro" id="IPR036291">
    <property type="entry name" value="NAD(P)-bd_dom_sf"/>
</dbReference>
<reference evidence="10 11" key="1">
    <citation type="submission" date="2014-12" db="EMBL/GenBank/DDBJ databases">
        <title>Genome assembly of Enhygromyxa salina DSM 15201.</title>
        <authorList>
            <person name="Sharma G."/>
            <person name="Subramanian S."/>
        </authorList>
    </citation>
    <scope>NUCLEOTIDE SEQUENCE [LARGE SCALE GENOMIC DNA]</scope>
    <source>
        <strain evidence="10 11">DSM 15201</strain>
    </source>
</reference>
<dbReference type="InterPro" id="IPR006162">
    <property type="entry name" value="Ppantetheine_attach_site"/>
</dbReference>
<dbReference type="Pfam" id="PF08659">
    <property type="entry name" value="KR"/>
    <property type="match status" value="2"/>
</dbReference>
<evidence type="ECO:0000313" key="10">
    <source>
        <dbReference type="EMBL" id="KIG15385.1"/>
    </source>
</evidence>
<dbReference type="Gene3D" id="3.40.50.720">
    <property type="entry name" value="NAD(P)-binding Rossmann-like Domain"/>
    <property type="match status" value="2"/>
</dbReference>